<protein>
    <submittedName>
        <fullName evidence="2">ABC transporter substrate-binding protein</fullName>
    </submittedName>
</protein>
<evidence type="ECO:0000313" key="3">
    <source>
        <dbReference type="Proteomes" id="UP000031866"/>
    </source>
</evidence>
<dbReference type="EMBL" id="CP010086">
    <property type="protein sequence ID" value="AJG97416.1"/>
    <property type="molecule type" value="Genomic_DNA"/>
</dbReference>
<accession>A0A0B5QGQ3</accession>
<dbReference type="PANTHER" id="PTHR43649:SF14">
    <property type="entry name" value="BLR3389 PROTEIN"/>
    <property type="match status" value="1"/>
</dbReference>
<dbReference type="RefSeq" id="WP_041894230.1">
    <property type="nucleotide sequence ID" value="NZ_CP010086.2"/>
</dbReference>
<feature type="chain" id="PRO_5002118488" evidence="1">
    <location>
        <begin position="26"/>
        <end position="433"/>
    </location>
</feature>
<proteinExistence type="predicted"/>
<dbReference type="AlphaFoldDB" id="A0A0B5QGQ3"/>
<dbReference type="PANTHER" id="PTHR43649">
    <property type="entry name" value="ARABINOSE-BINDING PROTEIN-RELATED"/>
    <property type="match status" value="1"/>
</dbReference>
<dbReference type="KEGG" id="cbei:LF65_00789"/>
<dbReference type="SUPFAM" id="SSF53850">
    <property type="entry name" value="Periplasmic binding protein-like II"/>
    <property type="match status" value="1"/>
</dbReference>
<dbReference type="Pfam" id="PF01547">
    <property type="entry name" value="SBP_bac_1"/>
    <property type="match status" value="1"/>
</dbReference>
<dbReference type="InterPro" id="IPR050490">
    <property type="entry name" value="Bact_solute-bd_prot1"/>
</dbReference>
<dbReference type="PROSITE" id="PS51257">
    <property type="entry name" value="PROKAR_LIPOPROTEIN"/>
    <property type="match status" value="1"/>
</dbReference>
<dbReference type="OrthoDB" id="41208at2"/>
<feature type="signal peptide" evidence="1">
    <location>
        <begin position="1"/>
        <end position="25"/>
    </location>
</feature>
<dbReference type="Gene3D" id="3.40.190.10">
    <property type="entry name" value="Periplasmic binding protein-like II"/>
    <property type="match status" value="2"/>
</dbReference>
<dbReference type="InterPro" id="IPR006059">
    <property type="entry name" value="SBP"/>
</dbReference>
<sequence length="433" mass="47284">MKRHVVKIITATLVSAMAFSFTACSSSKSVNSSDGGNGTIKLSMWHQSVGDTDPTSKLLKDAVEQWNKEHPDIIVEEDGVTGEQYKTKIKTAIAANEGPDIEYMYGGSFVKPYIQSGNMLALDEYLTQDVKDKLVKGTINGCVVDGKTYSLPMYSFIASLYCNKELFDKAGAKIPTTYDELLDAVKKLRSANITPIALGEKDRWPGMYWFDIFAMRQAGNDAATAALKDPSKFNSPEFVEAAKKIQEMADAGAFNDNMFSMSYDEMLGAFTGGNSAMMFQANWVNSPIEDKSAASSGKTVAVPFPLFKDGAGKVTEFYGGGVDGFYVNANTKHPKEAAQFLIYLSEKIGKEGYLANAGLPCWDTKGLDTSTVSDLTKKSAELMATGTSFINWWDNILPADSSETHKNLIAELLGKKITPEEFCNKMSKVEGEK</sequence>
<gene>
    <name evidence="2" type="ORF">LF65_00789</name>
</gene>
<organism evidence="2 3">
    <name type="scientific">Clostridium beijerinckii</name>
    <name type="common">Clostridium MP</name>
    <dbReference type="NCBI Taxonomy" id="1520"/>
    <lineage>
        <taxon>Bacteria</taxon>
        <taxon>Bacillati</taxon>
        <taxon>Bacillota</taxon>
        <taxon>Clostridia</taxon>
        <taxon>Eubacteriales</taxon>
        <taxon>Clostridiaceae</taxon>
        <taxon>Clostridium</taxon>
    </lineage>
</organism>
<keyword evidence="1" id="KW-0732">Signal</keyword>
<dbReference type="STRING" id="1520.LF65_00789"/>
<dbReference type="Proteomes" id="UP000031866">
    <property type="component" value="Chromosome"/>
</dbReference>
<evidence type="ECO:0000313" key="2">
    <source>
        <dbReference type="EMBL" id="AJG97416.1"/>
    </source>
</evidence>
<name>A0A0B5QGQ3_CLOBE</name>
<evidence type="ECO:0000256" key="1">
    <source>
        <dbReference type="SAM" id="SignalP"/>
    </source>
</evidence>
<reference evidence="3" key="1">
    <citation type="submission" date="2014-12" db="EMBL/GenBank/DDBJ databases">
        <title>Genome sequence of Clostridium beijerinckii strain 59B.</title>
        <authorList>
            <person name="Little G.T."/>
            <person name="Minton N.P."/>
        </authorList>
    </citation>
    <scope>NUCLEOTIDE SEQUENCE [LARGE SCALE GENOMIC DNA]</scope>
    <source>
        <strain evidence="3">59B</strain>
    </source>
</reference>